<reference evidence="4" key="1">
    <citation type="submission" date="2016-06" db="UniProtKB">
        <authorList>
            <consortium name="WormBaseParasite"/>
        </authorList>
    </citation>
    <scope>IDENTIFICATION</scope>
</reference>
<dbReference type="AlphaFoldDB" id="A0A183I5P0"/>
<proteinExistence type="predicted"/>
<dbReference type="WBParaSite" id="OFLC_0001506301-mRNA-1">
    <property type="protein sequence ID" value="OFLC_0001506301-mRNA-1"/>
    <property type="gene ID" value="OFLC_0001506301"/>
</dbReference>
<evidence type="ECO:0000313" key="3">
    <source>
        <dbReference type="Proteomes" id="UP000267606"/>
    </source>
</evidence>
<reference evidence="2 3" key="2">
    <citation type="submission" date="2018-11" db="EMBL/GenBank/DDBJ databases">
        <authorList>
            <consortium name="Pathogen Informatics"/>
        </authorList>
    </citation>
    <scope>NUCLEOTIDE SEQUENCE [LARGE SCALE GENOMIC DNA]</scope>
</reference>
<name>A0A183I5P0_9BILA</name>
<sequence length="80" mass="9493">MFSSFYNYQEDIVILVDIQVSPGIPRLWHLPRNDTELENLAQTWSEHCKYNIFCSPIDKIKDSVYANYIKRTTHEIDSKI</sequence>
<gene>
    <name evidence="2" type="ORF">OFLC_LOCUS15053</name>
</gene>
<dbReference type="Pfam" id="PF18072">
    <property type="entry name" value="FGAR-AT_linker"/>
    <property type="match status" value="1"/>
</dbReference>
<accession>A0A183I5P0</accession>
<dbReference type="SUPFAM" id="SSF109736">
    <property type="entry name" value="FGAM synthase PurL, linker domain"/>
    <property type="match status" value="1"/>
</dbReference>
<evidence type="ECO:0000313" key="4">
    <source>
        <dbReference type="WBParaSite" id="OFLC_0001506301-mRNA-1"/>
    </source>
</evidence>
<dbReference type="InterPro" id="IPR041609">
    <property type="entry name" value="PurL_linker"/>
</dbReference>
<feature type="domain" description="Phosphoribosylformylglycinamidine synthase linker" evidence="1">
    <location>
        <begin position="33"/>
        <end position="50"/>
    </location>
</feature>
<dbReference type="EMBL" id="UZAJ01041546">
    <property type="protein sequence ID" value="VDP20187.1"/>
    <property type="molecule type" value="Genomic_DNA"/>
</dbReference>
<dbReference type="Proteomes" id="UP000267606">
    <property type="component" value="Unassembled WGS sequence"/>
</dbReference>
<evidence type="ECO:0000259" key="1">
    <source>
        <dbReference type="Pfam" id="PF18072"/>
    </source>
</evidence>
<protein>
    <submittedName>
        <fullName evidence="4">FGAR-AT_linker domain-containing protein</fullName>
    </submittedName>
</protein>
<organism evidence="4">
    <name type="scientific">Onchocerca flexuosa</name>
    <dbReference type="NCBI Taxonomy" id="387005"/>
    <lineage>
        <taxon>Eukaryota</taxon>
        <taxon>Metazoa</taxon>
        <taxon>Ecdysozoa</taxon>
        <taxon>Nematoda</taxon>
        <taxon>Chromadorea</taxon>
        <taxon>Rhabditida</taxon>
        <taxon>Spirurina</taxon>
        <taxon>Spiruromorpha</taxon>
        <taxon>Filarioidea</taxon>
        <taxon>Onchocercidae</taxon>
        <taxon>Onchocerca</taxon>
    </lineage>
</organism>
<evidence type="ECO:0000313" key="2">
    <source>
        <dbReference type="EMBL" id="VDP20187.1"/>
    </source>
</evidence>
<keyword evidence="3" id="KW-1185">Reference proteome</keyword>